<gene>
    <name evidence="3" type="ORF">FB474_2279</name>
</gene>
<dbReference type="EMBL" id="VFOQ01000001">
    <property type="protein sequence ID" value="TQL60879.1"/>
    <property type="molecule type" value="Genomic_DNA"/>
</dbReference>
<proteinExistence type="predicted"/>
<organism evidence="3 4">
    <name type="scientific">Oryzihumus leptocrescens</name>
    <dbReference type="NCBI Taxonomy" id="297536"/>
    <lineage>
        <taxon>Bacteria</taxon>
        <taxon>Bacillati</taxon>
        <taxon>Actinomycetota</taxon>
        <taxon>Actinomycetes</taxon>
        <taxon>Micrococcales</taxon>
        <taxon>Intrasporangiaceae</taxon>
        <taxon>Oryzihumus</taxon>
    </lineage>
</organism>
<dbReference type="PANTHER" id="PTHR34351">
    <property type="entry name" value="SLR1927 PROTEIN-RELATED"/>
    <property type="match status" value="1"/>
</dbReference>
<keyword evidence="1" id="KW-1133">Transmembrane helix</keyword>
<dbReference type="PANTHER" id="PTHR34351:SF1">
    <property type="entry name" value="SLR1927 PROTEIN"/>
    <property type="match status" value="1"/>
</dbReference>
<feature type="domain" description="DUF58" evidence="2">
    <location>
        <begin position="201"/>
        <end position="283"/>
    </location>
</feature>
<name>A0A542ZKQ8_9MICO</name>
<feature type="transmembrane region" description="Helical" evidence="1">
    <location>
        <begin position="12"/>
        <end position="31"/>
    </location>
</feature>
<evidence type="ECO:0000313" key="4">
    <source>
        <dbReference type="Proteomes" id="UP000319514"/>
    </source>
</evidence>
<dbReference type="RefSeq" id="WP_141788727.1">
    <property type="nucleotide sequence ID" value="NZ_BAAAKX010000007.1"/>
</dbReference>
<evidence type="ECO:0000259" key="2">
    <source>
        <dbReference type="Pfam" id="PF01882"/>
    </source>
</evidence>
<dbReference type="Proteomes" id="UP000319514">
    <property type="component" value="Unassembled WGS sequence"/>
</dbReference>
<keyword evidence="4" id="KW-1185">Reference proteome</keyword>
<keyword evidence="1" id="KW-0812">Transmembrane</keyword>
<dbReference type="InterPro" id="IPR002881">
    <property type="entry name" value="DUF58"/>
</dbReference>
<dbReference type="AlphaFoldDB" id="A0A542ZKQ8"/>
<keyword evidence="1" id="KW-0472">Membrane</keyword>
<dbReference type="Pfam" id="PF01882">
    <property type="entry name" value="DUF58"/>
    <property type="match status" value="1"/>
</dbReference>
<evidence type="ECO:0000256" key="1">
    <source>
        <dbReference type="SAM" id="Phobius"/>
    </source>
</evidence>
<comment type="caution">
    <text evidence="3">The sequence shown here is derived from an EMBL/GenBank/DDBJ whole genome shotgun (WGS) entry which is preliminary data.</text>
</comment>
<sequence>MTRFKDVLTTRGRAFVAAGLTLVVTGLGLGLGDLTRIGVLLVALTVLASLTSRRALPELSVDRRVRPARLAVDEVATVEVEFGNTGARRSPILMAEERVDYTLGDRPRFVLPRMAPGERRVVSYAIRSHLRGRHRLGPLTLRIRDPFGLSARAVALSSTSEVLVLPRVEELTSGRAGGEGIGAEGVIPHMVALHGEDDVAIREYRDGDDLRRIHWPATAHQGELMVRQEDRPARRRAVLVLDSRAAGHRGSGASGSFEWAVSAVASVAVHLANHGYAVHLVSHESVTEGRSAEIIDVDSALEALALAGTDPGPTLDDVLHAAHPLTAAGGLVVAVATDHDEELLRQLLTLRQPGGVALLLLLDSASFAHGGSTGDSRAEDLAEVARAAGWGTRVVRSGESIARAWAAVSTGSSRIGVGG</sequence>
<protein>
    <submittedName>
        <fullName evidence="3">Uncharacterized protein (DUF58 family)</fullName>
    </submittedName>
</protein>
<dbReference type="OrthoDB" id="9812729at2"/>
<evidence type="ECO:0000313" key="3">
    <source>
        <dbReference type="EMBL" id="TQL60879.1"/>
    </source>
</evidence>
<accession>A0A542ZKQ8</accession>
<reference evidence="3 4" key="1">
    <citation type="submission" date="2019-06" db="EMBL/GenBank/DDBJ databases">
        <title>Sequencing the genomes of 1000 actinobacteria strains.</title>
        <authorList>
            <person name="Klenk H.-P."/>
        </authorList>
    </citation>
    <scope>NUCLEOTIDE SEQUENCE [LARGE SCALE GENOMIC DNA]</scope>
    <source>
        <strain evidence="3 4">DSM 18082</strain>
    </source>
</reference>